<dbReference type="RefSeq" id="WP_025079977.1">
    <property type="nucleotide sequence ID" value="NZ_AZGI01000090.1"/>
</dbReference>
<dbReference type="AlphaFoldDB" id="A0A0R1Y4D6"/>
<feature type="domain" description="DUF1828" evidence="1">
    <location>
        <begin position="39"/>
        <end position="123"/>
    </location>
</feature>
<dbReference type="EMBL" id="AZGI01000090">
    <property type="protein sequence ID" value="KRM37200.1"/>
    <property type="molecule type" value="Genomic_DNA"/>
</dbReference>
<dbReference type="OrthoDB" id="2308164at2"/>
<protein>
    <recommendedName>
        <fullName evidence="1">DUF1828 domain-containing protein</fullName>
    </recommendedName>
</protein>
<name>A0A0R1Y4D6_9LACO</name>
<dbReference type="eggNOG" id="ENOG5030AM4">
    <property type="taxonomic scope" value="Bacteria"/>
</dbReference>
<dbReference type="Pfam" id="PF08861">
    <property type="entry name" value="DUF1828"/>
    <property type="match status" value="1"/>
</dbReference>
<evidence type="ECO:0000313" key="2">
    <source>
        <dbReference type="EMBL" id="KRM37200.1"/>
    </source>
</evidence>
<keyword evidence="3" id="KW-1185">Reference proteome</keyword>
<comment type="caution">
    <text evidence="2">The sequence shown here is derived from an EMBL/GenBank/DDBJ whole genome shotgun (WGS) entry which is preliminary data.</text>
</comment>
<dbReference type="Proteomes" id="UP000051223">
    <property type="component" value="Unassembled WGS sequence"/>
</dbReference>
<accession>A0A0R1Y4D6</accession>
<dbReference type="InterPro" id="IPR014960">
    <property type="entry name" value="DUF1828"/>
</dbReference>
<evidence type="ECO:0000259" key="1">
    <source>
        <dbReference type="Pfam" id="PF08861"/>
    </source>
</evidence>
<gene>
    <name evidence="2" type="ORF">FC39_GL000308</name>
</gene>
<dbReference type="PATRIC" id="fig|1423754.3.peg.321"/>
<organism evidence="2 3">
    <name type="scientific">Lactobacillus hamsteri DSM 5661 = JCM 6256</name>
    <dbReference type="NCBI Taxonomy" id="1423754"/>
    <lineage>
        <taxon>Bacteria</taxon>
        <taxon>Bacillati</taxon>
        <taxon>Bacillota</taxon>
        <taxon>Bacilli</taxon>
        <taxon>Lactobacillales</taxon>
        <taxon>Lactobacillaceae</taxon>
        <taxon>Lactobacillus</taxon>
    </lineage>
</organism>
<sequence>MNSSGEAKFMKKGIGDWISDHTHIIQVSEDTFEVATTEIDAYGDTIYCFVTKKDNWYQISDGGRILFKLDPGETDPELYQTAEEIAIGAGFDFDEKVCEISVTTEKENLVQAIVKLSQLQIAISYLG</sequence>
<reference evidence="2 3" key="1">
    <citation type="journal article" date="2015" name="Genome Announc.">
        <title>Expanding the biotechnology potential of lactobacilli through comparative genomics of 213 strains and associated genera.</title>
        <authorList>
            <person name="Sun Z."/>
            <person name="Harris H.M."/>
            <person name="McCann A."/>
            <person name="Guo C."/>
            <person name="Argimon S."/>
            <person name="Zhang W."/>
            <person name="Yang X."/>
            <person name="Jeffery I.B."/>
            <person name="Cooney J.C."/>
            <person name="Kagawa T.F."/>
            <person name="Liu W."/>
            <person name="Song Y."/>
            <person name="Salvetti E."/>
            <person name="Wrobel A."/>
            <person name="Rasinkangas P."/>
            <person name="Parkhill J."/>
            <person name="Rea M.C."/>
            <person name="O'Sullivan O."/>
            <person name="Ritari J."/>
            <person name="Douillard F.P."/>
            <person name="Paul Ross R."/>
            <person name="Yang R."/>
            <person name="Briner A.E."/>
            <person name="Felis G.E."/>
            <person name="de Vos W.M."/>
            <person name="Barrangou R."/>
            <person name="Klaenhammer T.R."/>
            <person name="Caufield P.W."/>
            <person name="Cui Y."/>
            <person name="Zhang H."/>
            <person name="O'Toole P.W."/>
        </authorList>
    </citation>
    <scope>NUCLEOTIDE SEQUENCE [LARGE SCALE GENOMIC DNA]</scope>
    <source>
        <strain evidence="2 3">DSM 5661</strain>
    </source>
</reference>
<evidence type="ECO:0000313" key="3">
    <source>
        <dbReference type="Proteomes" id="UP000051223"/>
    </source>
</evidence>
<proteinExistence type="predicted"/>